<dbReference type="Proteomes" id="UP000216991">
    <property type="component" value="Unassembled WGS sequence"/>
</dbReference>
<dbReference type="Pfam" id="PF00593">
    <property type="entry name" value="TonB_dep_Rec_b-barrel"/>
    <property type="match status" value="1"/>
</dbReference>
<dbReference type="GO" id="GO:0015891">
    <property type="term" value="P:siderophore transport"/>
    <property type="evidence" value="ECO:0007669"/>
    <property type="project" value="InterPro"/>
</dbReference>
<dbReference type="Gene3D" id="2.170.130.10">
    <property type="entry name" value="TonB-dependent receptor, plug domain"/>
    <property type="match status" value="1"/>
</dbReference>
<gene>
    <name evidence="15" type="ORF">CHU93_16920</name>
</gene>
<evidence type="ECO:0000256" key="6">
    <source>
        <dbReference type="ARBA" id="ARBA00023077"/>
    </source>
</evidence>
<dbReference type="Gene3D" id="2.40.170.20">
    <property type="entry name" value="TonB-dependent receptor, beta-barrel domain"/>
    <property type="match status" value="1"/>
</dbReference>
<keyword evidence="8 15" id="KW-0675">Receptor</keyword>
<dbReference type="GO" id="GO:0015344">
    <property type="term" value="F:siderophore uptake transmembrane transporter activity"/>
    <property type="evidence" value="ECO:0007669"/>
    <property type="project" value="TreeGrafter"/>
</dbReference>
<name>A0A255Y334_9SPHN</name>
<evidence type="ECO:0000256" key="2">
    <source>
        <dbReference type="ARBA" id="ARBA00009810"/>
    </source>
</evidence>
<dbReference type="GO" id="GO:0009279">
    <property type="term" value="C:cell outer membrane"/>
    <property type="evidence" value="ECO:0007669"/>
    <property type="project" value="UniProtKB-SubCell"/>
</dbReference>
<dbReference type="InterPro" id="IPR039426">
    <property type="entry name" value="TonB-dep_rcpt-like"/>
</dbReference>
<comment type="caution">
    <text evidence="15">The sequence shown here is derived from an EMBL/GenBank/DDBJ whole genome shotgun (WGS) entry which is preliminary data.</text>
</comment>
<dbReference type="NCBIfam" id="TIGR01783">
    <property type="entry name" value="TonB-siderophor"/>
    <property type="match status" value="1"/>
</dbReference>
<dbReference type="PANTHER" id="PTHR32552">
    <property type="entry name" value="FERRICHROME IRON RECEPTOR-RELATED"/>
    <property type="match status" value="1"/>
</dbReference>
<dbReference type="InterPro" id="IPR037066">
    <property type="entry name" value="Plug_dom_sf"/>
</dbReference>
<evidence type="ECO:0000256" key="9">
    <source>
        <dbReference type="ARBA" id="ARBA00023237"/>
    </source>
</evidence>
<evidence type="ECO:0000256" key="12">
    <source>
        <dbReference type="SAM" id="SignalP"/>
    </source>
</evidence>
<dbReference type="PROSITE" id="PS52016">
    <property type="entry name" value="TONB_DEPENDENT_REC_3"/>
    <property type="match status" value="1"/>
</dbReference>
<evidence type="ECO:0000256" key="3">
    <source>
        <dbReference type="ARBA" id="ARBA00022448"/>
    </source>
</evidence>
<organism evidence="15 16">
    <name type="scientific">Sandarakinorhabdus cyanobacteriorum</name>
    <dbReference type="NCBI Taxonomy" id="1981098"/>
    <lineage>
        <taxon>Bacteria</taxon>
        <taxon>Pseudomonadati</taxon>
        <taxon>Pseudomonadota</taxon>
        <taxon>Alphaproteobacteria</taxon>
        <taxon>Sphingomonadales</taxon>
        <taxon>Sphingosinicellaceae</taxon>
        <taxon>Sandarakinorhabdus</taxon>
    </lineage>
</organism>
<feature type="domain" description="TonB-dependent receptor-like beta-barrel" evidence="13">
    <location>
        <begin position="219"/>
        <end position="675"/>
    </location>
</feature>
<dbReference type="InterPro" id="IPR012910">
    <property type="entry name" value="Plug_dom"/>
</dbReference>
<evidence type="ECO:0000313" key="16">
    <source>
        <dbReference type="Proteomes" id="UP000216991"/>
    </source>
</evidence>
<evidence type="ECO:0000256" key="7">
    <source>
        <dbReference type="ARBA" id="ARBA00023136"/>
    </source>
</evidence>
<evidence type="ECO:0000256" key="11">
    <source>
        <dbReference type="RuleBase" id="RU003357"/>
    </source>
</evidence>
<evidence type="ECO:0000256" key="1">
    <source>
        <dbReference type="ARBA" id="ARBA00004571"/>
    </source>
</evidence>
<dbReference type="PANTHER" id="PTHR32552:SF90">
    <property type="entry name" value="METAL-PSEUDOPALINE RECEPTOR CNTO"/>
    <property type="match status" value="1"/>
</dbReference>
<keyword evidence="5 10" id="KW-0812">Transmembrane</keyword>
<keyword evidence="9 10" id="KW-0998">Cell outer membrane</keyword>
<evidence type="ECO:0000313" key="15">
    <source>
        <dbReference type="EMBL" id="OYQ23679.1"/>
    </source>
</evidence>
<dbReference type="EMBL" id="NOXT01000130">
    <property type="protein sequence ID" value="OYQ23679.1"/>
    <property type="molecule type" value="Genomic_DNA"/>
</dbReference>
<dbReference type="Pfam" id="PF07715">
    <property type="entry name" value="Plug"/>
    <property type="match status" value="1"/>
</dbReference>
<dbReference type="SUPFAM" id="SSF56935">
    <property type="entry name" value="Porins"/>
    <property type="match status" value="1"/>
</dbReference>
<dbReference type="InterPro" id="IPR000531">
    <property type="entry name" value="Beta-barrel_TonB"/>
</dbReference>
<keyword evidence="4 10" id="KW-1134">Transmembrane beta strand</keyword>
<evidence type="ECO:0000256" key="10">
    <source>
        <dbReference type="PROSITE-ProRule" id="PRU01360"/>
    </source>
</evidence>
<evidence type="ECO:0000256" key="8">
    <source>
        <dbReference type="ARBA" id="ARBA00023170"/>
    </source>
</evidence>
<proteinExistence type="inferred from homology"/>
<reference evidence="15 16" key="1">
    <citation type="submission" date="2017-07" db="EMBL/GenBank/DDBJ databases">
        <title>Sandarakinorhabdus cyanobacteriorum sp. nov., a novel bacterium isolated from cyanobacterial aggregates in a eutrophic lake.</title>
        <authorList>
            <person name="Cai H."/>
        </authorList>
    </citation>
    <scope>NUCLEOTIDE SEQUENCE [LARGE SCALE GENOMIC DNA]</scope>
    <source>
        <strain evidence="15 16">TH057</strain>
    </source>
</reference>
<dbReference type="AlphaFoldDB" id="A0A255Y334"/>
<dbReference type="CDD" id="cd01347">
    <property type="entry name" value="ligand_gated_channel"/>
    <property type="match status" value="1"/>
</dbReference>
<keyword evidence="16" id="KW-1185">Reference proteome</keyword>
<sequence>MRTMMMLLLAGTAMPALAAAADDGGDAAAEITVTASRQPYRGDFTVQETPAAITTIDQTWLNNNNVLRLTDALDLNASVARQNNFGGLWDAFAVRGFAGDENLPSGYLVNGYNNGRGFGGSRDVSGVEKIEVLKGPQAALYGRGEPGGVINIVTKKADFDTRGTIGVQAGSWDRQRVDADVNLAAGETAAVRLIGFYEDAGSFRGTRSQRWGFTPSVLVKLGEATALTYELELTRAEAQFDRGVVAINGQLGAMSRRTFLGEPGDGPLDAEVTGHQLQLSHDFNADWSILIGGQHRDTRLTGFSTEAELAGSRQRLGRDGRSLSRQRRFRDYDAEHQVLRGEVQGRLETGGLKHRVLFGADYDRFENSQLFLRFRPAAIGATTTAQQSNDIDIFAPVYGRFPLPTPGPQTNRLDTQKAFGLYVQDQIDLGGDVQIRLGGRYDDFSLTTLNRANGVASARDFNRFSPQAGIVYEANPTLSFYAAYGEGFRANIGADVAGRIFNPETSRSAEIGTKLNLLDGKLTGTIALFNLTKDNVLAADPANPGFSVPIGRARSRGLEVDLNGKLPGDVDLLLSYAFVDATARAAVLDPNFSLNIRVGDRLINIPRHQFNVQAAKAIAITDDVKLTLGGGVQHTGGRLGETATQFFLPAYTLARLFARADISERVEIFAEVSNLFNATYYTNSFAQLWVQPGQPRAGTVAVRFKF</sequence>
<feature type="chain" id="PRO_5012197546" evidence="12">
    <location>
        <begin position="19"/>
        <end position="706"/>
    </location>
</feature>
<feature type="signal peptide" evidence="12">
    <location>
        <begin position="1"/>
        <end position="18"/>
    </location>
</feature>
<dbReference type="InterPro" id="IPR010105">
    <property type="entry name" value="TonB_sidphr_rcpt"/>
</dbReference>
<evidence type="ECO:0000259" key="14">
    <source>
        <dbReference type="Pfam" id="PF07715"/>
    </source>
</evidence>
<keyword evidence="12" id="KW-0732">Signal</keyword>
<keyword evidence="6 11" id="KW-0798">TonB box</keyword>
<keyword evidence="7 10" id="KW-0472">Membrane</keyword>
<evidence type="ECO:0000256" key="5">
    <source>
        <dbReference type="ARBA" id="ARBA00022692"/>
    </source>
</evidence>
<evidence type="ECO:0000256" key="4">
    <source>
        <dbReference type="ARBA" id="ARBA00022452"/>
    </source>
</evidence>
<accession>A0A255Y334</accession>
<protein>
    <submittedName>
        <fullName evidence="15">TonB-dependent siderophore receptor</fullName>
    </submittedName>
</protein>
<comment type="subcellular location">
    <subcellularLocation>
        <location evidence="1 10">Cell outer membrane</location>
        <topology evidence="1 10">Multi-pass membrane protein</topology>
    </subcellularLocation>
</comment>
<dbReference type="OrthoDB" id="9760333at2"/>
<dbReference type="GO" id="GO:0038023">
    <property type="term" value="F:signaling receptor activity"/>
    <property type="evidence" value="ECO:0007669"/>
    <property type="project" value="InterPro"/>
</dbReference>
<dbReference type="InterPro" id="IPR036942">
    <property type="entry name" value="Beta-barrel_TonB_sf"/>
</dbReference>
<feature type="domain" description="TonB-dependent receptor plug" evidence="14">
    <location>
        <begin position="46"/>
        <end position="149"/>
    </location>
</feature>
<evidence type="ECO:0000259" key="13">
    <source>
        <dbReference type="Pfam" id="PF00593"/>
    </source>
</evidence>
<comment type="similarity">
    <text evidence="2 10 11">Belongs to the TonB-dependent receptor family.</text>
</comment>
<keyword evidence="3 10" id="KW-0813">Transport</keyword>